<reference evidence="1" key="1">
    <citation type="submission" date="2016-08" db="EMBL/GenBank/DDBJ databases">
        <authorList>
            <person name="Seilhamer J.J."/>
        </authorList>
    </citation>
    <scope>NUCLEOTIDE SEQUENCE</scope>
    <source>
        <strain evidence="1">86-1</strain>
    </source>
</reference>
<protein>
    <submittedName>
        <fullName evidence="1">Uncharacterized protein</fullName>
    </submittedName>
</protein>
<accession>A0A212L6B7</accession>
<name>A0A212L6B7_9BACT</name>
<dbReference type="AlphaFoldDB" id="A0A212L6B7"/>
<gene>
    <name evidence="1" type="ORF">KL86DES1_21016</name>
</gene>
<evidence type="ECO:0000313" key="1">
    <source>
        <dbReference type="EMBL" id="SCM73076.1"/>
    </source>
</evidence>
<dbReference type="EMBL" id="FMJC01000002">
    <property type="protein sequence ID" value="SCM73076.1"/>
    <property type="molecule type" value="Genomic_DNA"/>
</dbReference>
<sequence length="62" mass="6418">MSEHSPHLAGGCLVRIVSACGGVGCGPPVGPGMDCFVRKYPRRLPSGDICVRAEARPQPCPA</sequence>
<proteinExistence type="predicted"/>
<organism evidence="1">
    <name type="scientific">uncultured Desulfovibrio sp</name>
    <dbReference type="NCBI Taxonomy" id="167968"/>
    <lineage>
        <taxon>Bacteria</taxon>
        <taxon>Pseudomonadati</taxon>
        <taxon>Thermodesulfobacteriota</taxon>
        <taxon>Desulfovibrionia</taxon>
        <taxon>Desulfovibrionales</taxon>
        <taxon>Desulfovibrionaceae</taxon>
        <taxon>Desulfovibrio</taxon>
        <taxon>environmental samples</taxon>
    </lineage>
</organism>